<proteinExistence type="predicted"/>
<accession>A0A2U1FL15</accession>
<dbReference type="InterPro" id="IPR018490">
    <property type="entry name" value="cNMP-bd_dom_sf"/>
</dbReference>
<dbReference type="InterPro" id="IPR014710">
    <property type="entry name" value="RmlC-like_jellyroll"/>
</dbReference>
<dbReference type="GO" id="GO:0006355">
    <property type="term" value="P:regulation of DNA-templated transcription"/>
    <property type="evidence" value="ECO:0007669"/>
    <property type="project" value="InterPro"/>
</dbReference>
<comment type="caution">
    <text evidence="6">The sequence shown here is derived from an EMBL/GenBank/DDBJ whole genome shotgun (WGS) entry which is preliminary data.</text>
</comment>
<dbReference type="SUPFAM" id="SSF46785">
    <property type="entry name" value="Winged helix' DNA-binding domain"/>
    <property type="match status" value="1"/>
</dbReference>
<sequence length="228" mass="25609">MDAAFDLLLQAWKISGLAVGMNDEELIRLLDDCRYKVERLSTDELYAIGGDKLHDLRIVGSGEIRAEMVGASGKQILMDTLGPGRILAPALLFASENHLPVTLLANEVSLIFRIGKEEFKAMMHRHPELMVNFIGMISDTSTFLMKKIHQLSLRSLQGRIGDYLMQLSRNSSSSQIHIESSWKDLADRFGVNRQSLARSLSQLEEEGLIRVTGKRIAILQPHRLARLE</sequence>
<dbReference type="OrthoDB" id="1116216at2"/>
<dbReference type="InterPro" id="IPR012318">
    <property type="entry name" value="HTH_CRP"/>
</dbReference>
<organism evidence="6 7">
    <name type="scientific">Porphyromonas loveana</name>
    <dbReference type="NCBI Taxonomy" id="1884669"/>
    <lineage>
        <taxon>Bacteria</taxon>
        <taxon>Pseudomonadati</taxon>
        <taxon>Bacteroidota</taxon>
        <taxon>Bacteroidia</taxon>
        <taxon>Bacteroidales</taxon>
        <taxon>Porphyromonadaceae</taxon>
        <taxon>Porphyromonas</taxon>
    </lineage>
</organism>
<evidence type="ECO:0000256" key="1">
    <source>
        <dbReference type="ARBA" id="ARBA00023015"/>
    </source>
</evidence>
<dbReference type="Pfam" id="PF13545">
    <property type="entry name" value="HTH_Crp_2"/>
    <property type="match status" value="1"/>
</dbReference>
<evidence type="ECO:0000256" key="2">
    <source>
        <dbReference type="ARBA" id="ARBA00023125"/>
    </source>
</evidence>
<dbReference type="RefSeq" id="WP_116678922.1">
    <property type="nucleotide sequence ID" value="NZ_JBGXZY010000018.1"/>
</dbReference>
<keyword evidence="2" id="KW-0238">DNA-binding</keyword>
<gene>
    <name evidence="6" type="ORF">C7382_104156</name>
</gene>
<dbReference type="PROSITE" id="PS50042">
    <property type="entry name" value="CNMP_BINDING_3"/>
    <property type="match status" value="1"/>
</dbReference>
<dbReference type="Proteomes" id="UP000245462">
    <property type="component" value="Unassembled WGS sequence"/>
</dbReference>
<dbReference type="InterPro" id="IPR036390">
    <property type="entry name" value="WH_DNA-bd_sf"/>
</dbReference>
<feature type="domain" description="HTH crp-type" evidence="5">
    <location>
        <begin position="154"/>
        <end position="222"/>
    </location>
</feature>
<keyword evidence="7" id="KW-1185">Reference proteome</keyword>
<evidence type="ECO:0000256" key="3">
    <source>
        <dbReference type="ARBA" id="ARBA00023163"/>
    </source>
</evidence>
<evidence type="ECO:0000259" key="4">
    <source>
        <dbReference type="PROSITE" id="PS50042"/>
    </source>
</evidence>
<dbReference type="GO" id="GO:0003677">
    <property type="term" value="F:DNA binding"/>
    <property type="evidence" value="ECO:0007669"/>
    <property type="project" value="UniProtKB-KW"/>
</dbReference>
<dbReference type="Gene3D" id="2.60.120.10">
    <property type="entry name" value="Jelly Rolls"/>
    <property type="match status" value="1"/>
</dbReference>
<dbReference type="AlphaFoldDB" id="A0A2U1FL15"/>
<dbReference type="InterPro" id="IPR000595">
    <property type="entry name" value="cNMP-bd_dom"/>
</dbReference>
<dbReference type="Pfam" id="PF00027">
    <property type="entry name" value="cNMP_binding"/>
    <property type="match status" value="1"/>
</dbReference>
<dbReference type="GeneID" id="94550374"/>
<protein>
    <submittedName>
        <fullName evidence="6">CRP-like cAMP-binding protein</fullName>
    </submittedName>
</protein>
<dbReference type="EMBL" id="QEKY01000004">
    <property type="protein sequence ID" value="PVZ12849.1"/>
    <property type="molecule type" value="Genomic_DNA"/>
</dbReference>
<dbReference type="SMART" id="SM00419">
    <property type="entry name" value="HTH_CRP"/>
    <property type="match status" value="1"/>
</dbReference>
<keyword evidence="3" id="KW-0804">Transcription</keyword>
<reference evidence="6 7" key="1">
    <citation type="submission" date="2018-04" db="EMBL/GenBank/DDBJ databases">
        <title>Genomic Encyclopedia of Type Strains, Phase IV (KMG-IV): sequencing the most valuable type-strain genomes for metagenomic binning, comparative biology and taxonomic classification.</title>
        <authorList>
            <person name="Goeker M."/>
        </authorList>
    </citation>
    <scope>NUCLEOTIDE SEQUENCE [LARGE SCALE GENOMIC DNA]</scope>
    <source>
        <strain evidence="6 7">DSM 28520</strain>
    </source>
</reference>
<evidence type="ECO:0000313" key="7">
    <source>
        <dbReference type="Proteomes" id="UP000245462"/>
    </source>
</evidence>
<name>A0A2U1FL15_9PORP</name>
<evidence type="ECO:0000313" key="6">
    <source>
        <dbReference type="EMBL" id="PVZ12849.1"/>
    </source>
</evidence>
<dbReference type="CDD" id="cd00038">
    <property type="entry name" value="CAP_ED"/>
    <property type="match status" value="1"/>
</dbReference>
<dbReference type="SUPFAM" id="SSF51206">
    <property type="entry name" value="cAMP-binding domain-like"/>
    <property type="match status" value="1"/>
</dbReference>
<feature type="domain" description="Cyclic nucleotide-binding" evidence="4">
    <location>
        <begin position="17"/>
        <end position="130"/>
    </location>
</feature>
<dbReference type="PROSITE" id="PS51063">
    <property type="entry name" value="HTH_CRP_2"/>
    <property type="match status" value="1"/>
</dbReference>
<evidence type="ECO:0000259" key="5">
    <source>
        <dbReference type="PROSITE" id="PS51063"/>
    </source>
</evidence>
<keyword evidence="1" id="KW-0805">Transcription regulation</keyword>